<accession>A0A9J6E5S7</accession>
<gene>
    <name evidence="2" type="ORF">HPB51_002091</name>
</gene>
<dbReference type="AlphaFoldDB" id="A0A9J6E5S7"/>
<dbReference type="VEuPathDB" id="VectorBase:LOC119164588"/>
<name>A0A9J6E5S7_RHIMP</name>
<proteinExistence type="predicted"/>
<reference evidence="2" key="2">
    <citation type="submission" date="2021-09" db="EMBL/GenBank/DDBJ databases">
        <authorList>
            <person name="Jia N."/>
            <person name="Wang J."/>
            <person name="Shi W."/>
            <person name="Du L."/>
            <person name="Sun Y."/>
            <person name="Zhan W."/>
            <person name="Jiang J."/>
            <person name="Wang Q."/>
            <person name="Zhang B."/>
            <person name="Ji P."/>
            <person name="Sakyi L.B."/>
            <person name="Cui X."/>
            <person name="Yuan T."/>
            <person name="Jiang B."/>
            <person name="Yang W."/>
            <person name="Lam T.T.-Y."/>
            <person name="Chang Q."/>
            <person name="Ding S."/>
            <person name="Wang X."/>
            <person name="Zhu J."/>
            <person name="Ruan X."/>
            <person name="Zhao L."/>
            <person name="Wei J."/>
            <person name="Que T."/>
            <person name="Du C."/>
            <person name="Cheng J."/>
            <person name="Dai P."/>
            <person name="Han X."/>
            <person name="Huang E."/>
            <person name="Gao Y."/>
            <person name="Liu J."/>
            <person name="Shao H."/>
            <person name="Ye R."/>
            <person name="Li L."/>
            <person name="Wei W."/>
            <person name="Wang X."/>
            <person name="Wang C."/>
            <person name="Huo Q."/>
            <person name="Li W."/>
            <person name="Guo W."/>
            <person name="Chen H."/>
            <person name="Chen S."/>
            <person name="Zhou L."/>
            <person name="Zhou L."/>
            <person name="Ni X."/>
            <person name="Tian J."/>
            <person name="Zhou Y."/>
            <person name="Sheng Y."/>
            <person name="Liu T."/>
            <person name="Pan Y."/>
            <person name="Xia L."/>
            <person name="Li J."/>
            <person name="Zhao F."/>
            <person name="Cao W."/>
        </authorList>
    </citation>
    <scope>NUCLEOTIDE SEQUENCE</scope>
    <source>
        <strain evidence="2">Rmic-2018</strain>
        <tissue evidence="2">Larvae</tissue>
    </source>
</reference>
<feature type="region of interest" description="Disordered" evidence="1">
    <location>
        <begin position="357"/>
        <end position="390"/>
    </location>
</feature>
<keyword evidence="3" id="KW-1185">Reference proteome</keyword>
<evidence type="ECO:0000313" key="2">
    <source>
        <dbReference type="EMBL" id="KAH8029638.1"/>
    </source>
</evidence>
<sequence length="555" mass="59321">MSVSQLFRHGVDTGHSVCFVEGTLDHDNASVVHSSLEQGCGMARITSSSTSGLQCVCPCGTCAPREGFPECKSRQKVDEELCLAFNTFIACGKLEKSLKADGKVSLCHIASCLSSQGIKGHVIELTNFREGFYFAACTLMKELHLWLCRLSWGTENIKPIVEASRVLNYLLSCIALASSFCFLCVVSDIEKLATITGWVRDLSADGDIESNPGPVSFPTTYEEMSGPTFFDWAQDKEGQGTDMLSGARAFVSNHACADVNTAIINNVLWHSGRLGEVKHLRLGTWTTLLYPTSVHGQQQLLSAADIRREDSRGKHVDSVPFEDLHSLVNPTTSLQGGAFRAKAEPCKGSCLFGVGSAQPNSQARSQPVAKDADAAGRQRQLSHPSPPSAPDVVVAAVGHTGIVLSSSVAMGKGVAFPLSGVGHYPFLRRQGTTAIVIGKGVPNSGALTGLVYAYRIPITVTHKGEEGSGVVRLGGDIVPEEDAVALRALRTENSPTQMLANGSRVSLVGEWLPLKGNGTHTISHIRRWGPPCFVYRPEIAGPGGTTLHSHLRCSD</sequence>
<evidence type="ECO:0000313" key="3">
    <source>
        <dbReference type="Proteomes" id="UP000821866"/>
    </source>
</evidence>
<organism evidence="2 3">
    <name type="scientific">Rhipicephalus microplus</name>
    <name type="common">Cattle tick</name>
    <name type="synonym">Boophilus microplus</name>
    <dbReference type="NCBI Taxonomy" id="6941"/>
    <lineage>
        <taxon>Eukaryota</taxon>
        <taxon>Metazoa</taxon>
        <taxon>Ecdysozoa</taxon>
        <taxon>Arthropoda</taxon>
        <taxon>Chelicerata</taxon>
        <taxon>Arachnida</taxon>
        <taxon>Acari</taxon>
        <taxon>Parasitiformes</taxon>
        <taxon>Ixodida</taxon>
        <taxon>Ixodoidea</taxon>
        <taxon>Ixodidae</taxon>
        <taxon>Rhipicephalinae</taxon>
        <taxon>Rhipicephalus</taxon>
        <taxon>Boophilus</taxon>
    </lineage>
</organism>
<comment type="caution">
    <text evidence="2">The sequence shown here is derived from an EMBL/GenBank/DDBJ whole genome shotgun (WGS) entry which is preliminary data.</text>
</comment>
<protein>
    <submittedName>
        <fullName evidence="2">Uncharacterized protein</fullName>
    </submittedName>
</protein>
<dbReference type="EMBL" id="JABSTU010000005">
    <property type="protein sequence ID" value="KAH8029638.1"/>
    <property type="molecule type" value="Genomic_DNA"/>
</dbReference>
<reference evidence="2" key="1">
    <citation type="journal article" date="2020" name="Cell">
        <title>Large-Scale Comparative Analyses of Tick Genomes Elucidate Their Genetic Diversity and Vector Capacities.</title>
        <authorList>
            <consortium name="Tick Genome and Microbiome Consortium (TIGMIC)"/>
            <person name="Jia N."/>
            <person name="Wang J."/>
            <person name="Shi W."/>
            <person name="Du L."/>
            <person name="Sun Y."/>
            <person name="Zhan W."/>
            <person name="Jiang J.F."/>
            <person name="Wang Q."/>
            <person name="Zhang B."/>
            <person name="Ji P."/>
            <person name="Bell-Sakyi L."/>
            <person name="Cui X.M."/>
            <person name="Yuan T.T."/>
            <person name="Jiang B.G."/>
            <person name="Yang W.F."/>
            <person name="Lam T.T."/>
            <person name="Chang Q.C."/>
            <person name="Ding S.J."/>
            <person name="Wang X.J."/>
            <person name="Zhu J.G."/>
            <person name="Ruan X.D."/>
            <person name="Zhao L."/>
            <person name="Wei J.T."/>
            <person name="Ye R.Z."/>
            <person name="Que T.C."/>
            <person name="Du C.H."/>
            <person name="Zhou Y.H."/>
            <person name="Cheng J.X."/>
            <person name="Dai P.F."/>
            <person name="Guo W.B."/>
            <person name="Han X.H."/>
            <person name="Huang E.J."/>
            <person name="Li L.F."/>
            <person name="Wei W."/>
            <person name="Gao Y.C."/>
            <person name="Liu J.Z."/>
            <person name="Shao H.Z."/>
            <person name="Wang X."/>
            <person name="Wang C.C."/>
            <person name="Yang T.C."/>
            <person name="Huo Q.B."/>
            <person name="Li W."/>
            <person name="Chen H.Y."/>
            <person name="Chen S.E."/>
            <person name="Zhou L.G."/>
            <person name="Ni X.B."/>
            <person name="Tian J.H."/>
            <person name="Sheng Y."/>
            <person name="Liu T."/>
            <person name="Pan Y.S."/>
            <person name="Xia L.Y."/>
            <person name="Li J."/>
            <person name="Zhao F."/>
            <person name="Cao W.C."/>
        </authorList>
    </citation>
    <scope>NUCLEOTIDE SEQUENCE</scope>
    <source>
        <strain evidence="2">Rmic-2018</strain>
    </source>
</reference>
<dbReference type="Proteomes" id="UP000821866">
    <property type="component" value="Chromosome 3"/>
</dbReference>
<evidence type="ECO:0000256" key="1">
    <source>
        <dbReference type="SAM" id="MobiDB-lite"/>
    </source>
</evidence>